<feature type="transmembrane region" description="Helical" evidence="5">
    <location>
        <begin position="138"/>
        <end position="158"/>
    </location>
</feature>
<sequence length="189" mass="20365">MSARGYQTIYFANALLSLADGLYYPFLIAFLYEMDGIVAAGVGLGIIAIMDSVGTYFVGGWVDRYGRKPFLVATACLSVCVYLAYPLIPYLEQPWAYGALLLVLVLDGLTDGSWDTIEAVYLGDVTRKATRGRGMGNYWGAGGIIFGVAMIAAGLVGVQVSFMTVAWVVAAIYFLGILVLLRLEETQAV</sequence>
<dbReference type="Pfam" id="PF07690">
    <property type="entry name" value="MFS_1"/>
    <property type="match status" value="1"/>
</dbReference>
<dbReference type="STRING" id="1458425.SRAA_1727"/>
<feature type="transmembrane region" description="Helical" evidence="5">
    <location>
        <begin position="37"/>
        <end position="58"/>
    </location>
</feature>
<dbReference type="GO" id="GO:0022857">
    <property type="term" value="F:transmembrane transporter activity"/>
    <property type="evidence" value="ECO:0007669"/>
    <property type="project" value="InterPro"/>
</dbReference>
<reference evidence="7 8" key="1">
    <citation type="journal article" date="2014" name="Nat. Commun.">
        <title>Physiological and genomic features of highly alkaliphilic hydrogen-utilizing Betaproteobacteria from a continental serpentinizing site.</title>
        <authorList>
            <person name="Suzuki S."/>
            <person name="Kuenen J.G."/>
            <person name="Schipper K."/>
            <person name="van der Velde S."/>
            <person name="Ishii S."/>
            <person name="Wu A."/>
            <person name="Sorokin D.Y."/>
            <person name="Tenney A."/>
            <person name="Meng X.Y."/>
            <person name="Morrill P.L."/>
            <person name="Kamagata Y."/>
            <person name="Muyzer G."/>
            <person name="Nealson K.H."/>
        </authorList>
    </citation>
    <scope>NUCLEOTIDE SEQUENCE [LARGE SCALE GENOMIC DNA]</scope>
    <source>
        <strain evidence="7 8">A1</strain>
    </source>
</reference>
<comment type="subcellular location">
    <subcellularLocation>
        <location evidence="1">Membrane</location>
        <topology evidence="1">Multi-pass membrane protein</topology>
    </subcellularLocation>
</comment>
<keyword evidence="4 5" id="KW-0472">Membrane</keyword>
<dbReference type="InterPro" id="IPR005829">
    <property type="entry name" value="Sugar_transporter_CS"/>
</dbReference>
<dbReference type="Proteomes" id="UP000067461">
    <property type="component" value="Chromosome"/>
</dbReference>
<dbReference type="InterPro" id="IPR036259">
    <property type="entry name" value="MFS_trans_sf"/>
</dbReference>
<proteinExistence type="predicted"/>
<dbReference type="GO" id="GO:0016020">
    <property type="term" value="C:membrane"/>
    <property type="evidence" value="ECO:0007669"/>
    <property type="project" value="UniProtKB-SubCell"/>
</dbReference>
<accession>A0A060NHW1</accession>
<feature type="transmembrane region" description="Helical" evidence="5">
    <location>
        <begin position="9"/>
        <end position="31"/>
    </location>
</feature>
<dbReference type="HOGENOM" id="CLU_1432311_0_0_4"/>
<dbReference type="RefSeq" id="WP_045532148.1">
    <property type="nucleotide sequence ID" value="NZ_AP014568.1"/>
</dbReference>
<dbReference type="InterPro" id="IPR020846">
    <property type="entry name" value="MFS_dom"/>
</dbReference>
<evidence type="ECO:0000256" key="3">
    <source>
        <dbReference type="ARBA" id="ARBA00022989"/>
    </source>
</evidence>
<keyword evidence="8" id="KW-1185">Reference proteome</keyword>
<dbReference type="AlphaFoldDB" id="A0A060NHW1"/>
<keyword evidence="2 5" id="KW-0812">Transmembrane</keyword>
<evidence type="ECO:0000313" key="8">
    <source>
        <dbReference type="Proteomes" id="UP000067461"/>
    </source>
</evidence>
<gene>
    <name evidence="7" type="ORF">SRAA_1727</name>
</gene>
<evidence type="ECO:0000256" key="2">
    <source>
        <dbReference type="ARBA" id="ARBA00022692"/>
    </source>
</evidence>
<name>A0A060NHW1_9BURK</name>
<dbReference type="InterPro" id="IPR011701">
    <property type="entry name" value="MFS"/>
</dbReference>
<evidence type="ECO:0000259" key="6">
    <source>
        <dbReference type="PROSITE" id="PS50850"/>
    </source>
</evidence>
<evidence type="ECO:0000313" key="7">
    <source>
        <dbReference type="EMBL" id="BAO81581.1"/>
    </source>
</evidence>
<feature type="domain" description="Major facilitator superfamily (MFS) profile" evidence="6">
    <location>
        <begin position="1"/>
        <end position="189"/>
    </location>
</feature>
<feature type="transmembrane region" description="Helical" evidence="5">
    <location>
        <begin position="70"/>
        <end position="88"/>
    </location>
</feature>
<keyword evidence="3 5" id="KW-1133">Transmembrane helix</keyword>
<dbReference type="Gene3D" id="1.20.1250.20">
    <property type="entry name" value="MFS general substrate transporter like domains"/>
    <property type="match status" value="1"/>
</dbReference>
<evidence type="ECO:0000256" key="1">
    <source>
        <dbReference type="ARBA" id="ARBA00004141"/>
    </source>
</evidence>
<dbReference type="PROSITE" id="PS00216">
    <property type="entry name" value="SUGAR_TRANSPORT_1"/>
    <property type="match status" value="1"/>
</dbReference>
<evidence type="ECO:0000256" key="5">
    <source>
        <dbReference type="SAM" id="Phobius"/>
    </source>
</evidence>
<dbReference type="OrthoDB" id="6766492at2"/>
<feature type="transmembrane region" description="Helical" evidence="5">
    <location>
        <begin position="164"/>
        <end position="183"/>
    </location>
</feature>
<dbReference type="KEGG" id="cbaa:SRAA_1727"/>
<dbReference type="PROSITE" id="PS50850">
    <property type="entry name" value="MFS"/>
    <property type="match status" value="1"/>
</dbReference>
<evidence type="ECO:0000256" key="4">
    <source>
        <dbReference type="ARBA" id="ARBA00023136"/>
    </source>
</evidence>
<dbReference type="SUPFAM" id="SSF103473">
    <property type="entry name" value="MFS general substrate transporter"/>
    <property type="match status" value="1"/>
</dbReference>
<organism evidence="7 8">
    <name type="scientific">Serpentinimonas raichei</name>
    <dbReference type="NCBI Taxonomy" id="1458425"/>
    <lineage>
        <taxon>Bacteria</taxon>
        <taxon>Pseudomonadati</taxon>
        <taxon>Pseudomonadota</taxon>
        <taxon>Betaproteobacteria</taxon>
        <taxon>Burkholderiales</taxon>
        <taxon>Comamonadaceae</taxon>
        <taxon>Serpentinimonas</taxon>
    </lineage>
</organism>
<dbReference type="EMBL" id="AP014568">
    <property type="protein sequence ID" value="BAO81581.1"/>
    <property type="molecule type" value="Genomic_DNA"/>
</dbReference>
<protein>
    <submittedName>
        <fullName evidence="7">Permease of the major facilitator superfamily</fullName>
    </submittedName>
</protein>